<proteinExistence type="predicted"/>
<organism evidence="2">
    <name type="scientific">viral metagenome</name>
    <dbReference type="NCBI Taxonomy" id="1070528"/>
    <lineage>
        <taxon>unclassified sequences</taxon>
        <taxon>metagenomes</taxon>
        <taxon>organismal metagenomes</taxon>
    </lineage>
</organism>
<protein>
    <recommendedName>
        <fullName evidence="1">Minor capsid protein P8 central region domain-containing protein</fullName>
    </recommendedName>
</protein>
<reference evidence="2" key="1">
    <citation type="journal article" date="2020" name="Nature">
        <title>Giant virus diversity and host interactions through global metagenomics.</title>
        <authorList>
            <person name="Schulz F."/>
            <person name="Roux S."/>
            <person name="Paez-Espino D."/>
            <person name="Jungbluth S."/>
            <person name="Walsh D.A."/>
            <person name="Denef V.J."/>
            <person name="McMahon K.D."/>
            <person name="Konstantinidis K.T."/>
            <person name="Eloe-Fadrosh E.A."/>
            <person name="Kyrpides N.C."/>
            <person name="Woyke T."/>
        </authorList>
    </citation>
    <scope>NUCLEOTIDE SEQUENCE</scope>
    <source>
        <strain evidence="2">GVMAG-M-3300025880-75</strain>
    </source>
</reference>
<dbReference type="AlphaFoldDB" id="A0A6C0J9D4"/>
<dbReference type="InterPro" id="IPR043916">
    <property type="entry name" value="P8_CR"/>
</dbReference>
<evidence type="ECO:0000259" key="1">
    <source>
        <dbReference type="Pfam" id="PF19065"/>
    </source>
</evidence>
<accession>A0A6C0J9D4</accession>
<feature type="domain" description="Minor capsid protein P8 central region" evidence="1">
    <location>
        <begin position="40"/>
        <end position="152"/>
    </location>
</feature>
<sequence>MNANGRVNILDPINNSVFQLYDKIPIDEKTTNYRNALTGNLEPNNLSKTFFSAGNILILQHGLMAGVYKSSGGSFQVGYQNEDTLKIIMRSIYLQHAANLPTSITGQVEELNRLVLDYAIPQICGEAKGYIKYKNDISTLPTPLQRGVSTYSNNVLELKKFF</sequence>
<dbReference type="Pfam" id="PF19065">
    <property type="entry name" value="P8_CR"/>
    <property type="match status" value="1"/>
</dbReference>
<dbReference type="EMBL" id="MN740355">
    <property type="protein sequence ID" value="QHU02239.1"/>
    <property type="molecule type" value="Genomic_DNA"/>
</dbReference>
<name>A0A6C0J9D4_9ZZZZ</name>
<evidence type="ECO:0000313" key="2">
    <source>
        <dbReference type="EMBL" id="QHU02239.1"/>
    </source>
</evidence>